<gene>
    <name evidence="2" type="ORF">AVEN_230932_1</name>
</gene>
<evidence type="ECO:0000256" key="1">
    <source>
        <dbReference type="SAM" id="MobiDB-lite"/>
    </source>
</evidence>
<reference evidence="2 3" key="1">
    <citation type="journal article" date="2019" name="Sci. Rep.">
        <title>Orb-weaving spider Araneus ventricosus genome elucidates the spidroin gene catalogue.</title>
        <authorList>
            <person name="Kono N."/>
            <person name="Nakamura H."/>
            <person name="Ohtoshi R."/>
            <person name="Moran D.A.P."/>
            <person name="Shinohara A."/>
            <person name="Yoshida Y."/>
            <person name="Fujiwara M."/>
            <person name="Mori M."/>
            <person name="Tomita M."/>
            <person name="Arakawa K."/>
        </authorList>
    </citation>
    <scope>NUCLEOTIDE SEQUENCE [LARGE SCALE GENOMIC DNA]</scope>
</reference>
<dbReference type="AlphaFoldDB" id="A0A4Y2A434"/>
<name>A0A4Y2A434_ARAVE</name>
<protein>
    <submittedName>
        <fullName evidence="2">Uncharacterized protein</fullName>
    </submittedName>
</protein>
<comment type="caution">
    <text evidence="2">The sequence shown here is derived from an EMBL/GenBank/DDBJ whole genome shotgun (WGS) entry which is preliminary data.</text>
</comment>
<sequence length="127" mass="13888">MDVIILNHDQLTQTTLAPATSSLNFKSHTTSGRTCGFTCVNERTSAPDSRQIFGDIGSRTCDSSVPRTLAPHHFQFSFYCYMRANLGGPCDFEPWSEDETTASSPSSNFLTTPAGSGVWPEKKETSD</sequence>
<dbReference type="EMBL" id="BGPR01000004">
    <property type="protein sequence ID" value="GBL74016.1"/>
    <property type="molecule type" value="Genomic_DNA"/>
</dbReference>
<dbReference type="Proteomes" id="UP000499080">
    <property type="component" value="Unassembled WGS sequence"/>
</dbReference>
<evidence type="ECO:0000313" key="3">
    <source>
        <dbReference type="Proteomes" id="UP000499080"/>
    </source>
</evidence>
<evidence type="ECO:0000313" key="2">
    <source>
        <dbReference type="EMBL" id="GBL74016.1"/>
    </source>
</evidence>
<feature type="region of interest" description="Disordered" evidence="1">
    <location>
        <begin position="93"/>
        <end position="127"/>
    </location>
</feature>
<organism evidence="2 3">
    <name type="scientific">Araneus ventricosus</name>
    <name type="common">Orbweaver spider</name>
    <name type="synonym">Epeira ventricosa</name>
    <dbReference type="NCBI Taxonomy" id="182803"/>
    <lineage>
        <taxon>Eukaryota</taxon>
        <taxon>Metazoa</taxon>
        <taxon>Ecdysozoa</taxon>
        <taxon>Arthropoda</taxon>
        <taxon>Chelicerata</taxon>
        <taxon>Arachnida</taxon>
        <taxon>Araneae</taxon>
        <taxon>Araneomorphae</taxon>
        <taxon>Entelegynae</taxon>
        <taxon>Araneoidea</taxon>
        <taxon>Araneidae</taxon>
        <taxon>Araneus</taxon>
    </lineage>
</organism>
<keyword evidence="3" id="KW-1185">Reference proteome</keyword>
<proteinExistence type="predicted"/>
<accession>A0A4Y2A434</accession>
<feature type="compositionally biased region" description="Polar residues" evidence="1">
    <location>
        <begin position="101"/>
        <end position="114"/>
    </location>
</feature>